<feature type="transmembrane region" description="Helical" evidence="2">
    <location>
        <begin position="97"/>
        <end position="119"/>
    </location>
</feature>
<keyword evidence="2" id="KW-1133">Transmembrane helix</keyword>
<feature type="region of interest" description="Disordered" evidence="1">
    <location>
        <begin position="1"/>
        <end position="86"/>
    </location>
</feature>
<organism evidence="3 4">
    <name type="scientific">Schizophyllum amplum</name>
    <dbReference type="NCBI Taxonomy" id="97359"/>
    <lineage>
        <taxon>Eukaryota</taxon>
        <taxon>Fungi</taxon>
        <taxon>Dikarya</taxon>
        <taxon>Basidiomycota</taxon>
        <taxon>Agaricomycotina</taxon>
        <taxon>Agaricomycetes</taxon>
        <taxon>Agaricomycetidae</taxon>
        <taxon>Agaricales</taxon>
        <taxon>Schizophyllaceae</taxon>
        <taxon>Schizophyllum</taxon>
    </lineage>
</organism>
<dbReference type="OrthoDB" id="5570013at2759"/>
<dbReference type="AlphaFoldDB" id="A0A550CW59"/>
<name>A0A550CW59_9AGAR</name>
<comment type="caution">
    <text evidence="3">The sequence shown here is derived from an EMBL/GenBank/DDBJ whole genome shotgun (WGS) entry which is preliminary data.</text>
</comment>
<dbReference type="EMBL" id="VDMD01000001">
    <property type="protein sequence ID" value="TRM69027.1"/>
    <property type="molecule type" value="Genomic_DNA"/>
</dbReference>
<accession>A0A550CW59</accession>
<dbReference type="STRING" id="97359.A0A550CW59"/>
<evidence type="ECO:0000313" key="4">
    <source>
        <dbReference type="Proteomes" id="UP000320762"/>
    </source>
</evidence>
<gene>
    <name evidence="3" type="ORF">BD626DRAFT_472679</name>
</gene>
<feature type="compositionally biased region" description="Polar residues" evidence="1">
    <location>
        <begin position="42"/>
        <end position="53"/>
    </location>
</feature>
<evidence type="ECO:0000256" key="1">
    <source>
        <dbReference type="SAM" id="MobiDB-lite"/>
    </source>
</evidence>
<dbReference type="Proteomes" id="UP000320762">
    <property type="component" value="Unassembled WGS sequence"/>
</dbReference>
<proteinExistence type="predicted"/>
<protein>
    <submittedName>
        <fullName evidence="3">Uncharacterized protein</fullName>
    </submittedName>
</protein>
<evidence type="ECO:0000256" key="2">
    <source>
        <dbReference type="SAM" id="Phobius"/>
    </source>
</evidence>
<keyword evidence="2" id="KW-0472">Membrane</keyword>
<feature type="compositionally biased region" description="Polar residues" evidence="1">
    <location>
        <begin position="7"/>
        <end position="23"/>
    </location>
</feature>
<sequence length="530" mass="57179">MIIADDASTSPLKTPTGSHAPSTSRDDASEIIPPPSYYGSMSDPTISSGSSVPRSPYYQHSRPPPSEQLPSYYVPLQQPSKPPNDRGWSAVKRFARAFLAALIAMLLFSILMDSLATIWRFRSSRNDPWSQLPLPDIDLDGCNAVRWKKVSGYTYDASASLFTDAHASLNISPEERDDLLAMSSRGKDNFPLAARAYLDMPLTDDTFMLIAQGARQSGSLHVTTHSKRGDDQAHATVTVKYLSSSALARTHICPLSSRGIQGLGIRTPTSRASEDLSAQIFVIIELSLPASHASKIDGFQTHLPHYSQYITDMGDVRFSHMYLNGTSSPIHAANVVTDTLVIDTSNAPITGIFNTTSMIQLTTSNAPIDVELGLAHGKESTPTVAFLRSSNAYVLPRPLLLLSDSKAPRYTISAETSNKDIDLTFPTSPLDAAVVTHAKTSNGAARVAVHRAFEGDFVLSTSNAPAVVDESGAEDPTGKGRRRTVWVDSQGADVLVASQVRGAVSWGERRRTYGSSVDITSSNGRVTLIV</sequence>
<keyword evidence="2" id="KW-0812">Transmembrane</keyword>
<evidence type="ECO:0000313" key="3">
    <source>
        <dbReference type="EMBL" id="TRM69027.1"/>
    </source>
</evidence>
<keyword evidence="4" id="KW-1185">Reference proteome</keyword>
<reference evidence="3 4" key="1">
    <citation type="journal article" date="2019" name="New Phytol.">
        <title>Comparative genomics reveals unique wood-decay strategies and fruiting body development in the Schizophyllaceae.</title>
        <authorList>
            <person name="Almasi E."/>
            <person name="Sahu N."/>
            <person name="Krizsan K."/>
            <person name="Balint B."/>
            <person name="Kovacs G.M."/>
            <person name="Kiss B."/>
            <person name="Cseklye J."/>
            <person name="Drula E."/>
            <person name="Henrissat B."/>
            <person name="Nagy I."/>
            <person name="Chovatia M."/>
            <person name="Adam C."/>
            <person name="LaButti K."/>
            <person name="Lipzen A."/>
            <person name="Riley R."/>
            <person name="Grigoriev I.V."/>
            <person name="Nagy L.G."/>
        </authorList>
    </citation>
    <scope>NUCLEOTIDE SEQUENCE [LARGE SCALE GENOMIC DNA]</scope>
    <source>
        <strain evidence="3 4">NL-1724</strain>
    </source>
</reference>